<accession>A0ACD6A2V8</accession>
<evidence type="ECO:0000313" key="1">
    <source>
        <dbReference type="EnsemblPlants" id="AVESA.00010b.r2.7CG0663180.1.CDS"/>
    </source>
</evidence>
<sequence length="597" mass="66941">MKRARPWLLQLTRHRAKQGSKQTTEPKTRQRGTKRPDGPVTGGRRDNCALGASTATAPAGRAMTASVSRPNRRRRLVVPILLALLHALILDPPRCAAAGLGAPFQAWDLLPRRLAWSLMGDTIHSAVDLLPTFVAFAAPGGPPAAWRGACFTENEAVLTFTPGPGGRNGTAGGAVLRLKTAAAQSWTCMDLYVFATPYRIGWDYYTMAHQHTFEIKSWEDAGEMEYVKQHGIAIFLMPSGLLGTLLSLVDVIPLFSNTVWGQNANLAFLQKRMGASFEKRSQPWSANIRKEDVHSGDFLALSKIRGRWGGFQTLEKWVTGAFAGHTAVCLKDENGTLWVAESGYENKKGEEIIAVVPWDEWWGMALKDDSNPQVAFLPLHPDVRSKFNETVAWEFARSMYGKPYGYHNMIFSWIDTMSENYPPPLDANLVMAAMSMWARLQPHYASNMWNEALNKRLGTEQLDLHGIITETEKRGMSFNQLLTIPEQDEWEYSDGKSTTCVAFILSMYKEAGVFAPFTESIQVTEFTIRDAYMLRIFEDNRTRLPGWCNGDADGLPFCQILGEYKMQLPEYNTIEPYANMNENCPSSPPMYKRPMRC</sequence>
<evidence type="ECO:0000313" key="2">
    <source>
        <dbReference type="Proteomes" id="UP001732700"/>
    </source>
</evidence>
<dbReference type="EnsemblPlants" id="AVESA.00010b.r2.7CG0663180.1">
    <property type="protein sequence ID" value="AVESA.00010b.r2.7CG0663180.1.CDS"/>
    <property type="gene ID" value="AVESA.00010b.r2.7CG0663180"/>
</dbReference>
<keyword evidence="2" id="KW-1185">Reference proteome</keyword>
<dbReference type="Proteomes" id="UP001732700">
    <property type="component" value="Chromosome 7C"/>
</dbReference>
<name>A0ACD6A2V8_AVESA</name>
<protein>
    <submittedName>
        <fullName evidence="1">Uncharacterized protein</fullName>
    </submittedName>
</protein>
<reference evidence="1" key="1">
    <citation type="submission" date="2021-05" db="EMBL/GenBank/DDBJ databases">
        <authorList>
            <person name="Scholz U."/>
            <person name="Mascher M."/>
            <person name="Fiebig A."/>
        </authorList>
    </citation>
    <scope>NUCLEOTIDE SEQUENCE [LARGE SCALE GENOMIC DNA]</scope>
</reference>
<organism evidence="1 2">
    <name type="scientific">Avena sativa</name>
    <name type="common">Oat</name>
    <dbReference type="NCBI Taxonomy" id="4498"/>
    <lineage>
        <taxon>Eukaryota</taxon>
        <taxon>Viridiplantae</taxon>
        <taxon>Streptophyta</taxon>
        <taxon>Embryophyta</taxon>
        <taxon>Tracheophyta</taxon>
        <taxon>Spermatophyta</taxon>
        <taxon>Magnoliopsida</taxon>
        <taxon>Liliopsida</taxon>
        <taxon>Poales</taxon>
        <taxon>Poaceae</taxon>
        <taxon>BOP clade</taxon>
        <taxon>Pooideae</taxon>
        <taxon>Poodae</taxon>
        <taxon>Poeae</taxon>
        <taxon>Poeae Chloroplast Group 1 (Aveneae type)</taxon>
        <taxon>Aveninae</taxon>
        <taxon>Avena</taxon>
    </lineage>
</organism>
<proteinExistence type="predicted"/>
<reference evidence="1" key="2">
    <citation type="submission" date="2025-09" db="UniProtKB">
        <authorList>
            <consortium name="EnsemblPlants"/>
        </authorList>
    </citation>
    <scope>IDENTIFICATION</scope>
</reference>